<proteinExistence type="predicted"/>
<comment type="caution">
    <text evidence="1">The sequence shown here is derived from an EMBL/GenBank/DDBJ whole genome shotgun (WGS) entry which is preliminary data.</text>
</comment>
<protein>
    <submittedName>
        <fullName evidence="1">DUF3179 domain-containing (Seleno)protein</fullName>
    </submittedName>
</protein>
<dbReference type="Pfam" id="PF11376">
    <property type="entry name" value="DUF3179"/>
    <property type="match status" value="2"/>
</dbReference>
<dbReference type="InterPro" id="IPR021516">
    <property type="entry name" value="DUF3179"/>
</dbReference>
<name>A0ABT8L6Y6_9BACT</name>
<dbReference type="PROSITE" id="PS51257">
    <property type="entry name" value="PROKAR_LIPOPROTEIN"/>
    <property type="match status" value="1"/>
</dbReference>
<reference evidence="1" key="1">
    <citation type="submission" date="2023-06" db="EMBL/GenBank/DDBJ databases">
        <title>Genomic of Agaribacillus aureum.</title>
        <authorList>
            <person name="Wang G."/>
        </authorList>
    </citation>
    <scope>NUCLEOTIDE SEQUENCE</scope>
    <source>
        <strain evidence="1">BMA12</strain>
    </source>
</reference>
<dbReference type="Proteomes" id="UP001172083">
    <property type="component" value="Unassembled WGS sequence"/>
</dbReference>
<accession>A0ABT8L6Y6</accession>
<organism evidence="1 2">
    <name type="scientific">Agaribacillus aureus</name>
    <dbReference type="NCBI Taxonomy" id="3051825"/>
    <lineage>
        <taxon>Bacteria</taxon>
        <taxon>Pseudomonadati</taxon>
        <taxon>Bacteroidota</taxon>
        <taxon>Cytophagia</taxon>
        <taxon>Cytophagales</taxon>
        <taxon>Splendidivirgaceae</taxon>
        <taxon>Agaribacillus</taxon>
    </lineage>
</organism>
<dbReference type="RefSeq" id="WP_346758852.1">
    <property type="nucleotide sequence ID" value="NZ_JAUJEB010000003.1"/>
</dbReference>
<evidence type="ECO:0000313" key="2">
    <source>
        <dbReference type="Proteomes" id="UP001172083"/>
    </source>
</evidence>
<keyword evidence="2" id="KW-1185">Reference proteome</keyword>
<gene>
    <name evidence="1" type="ORF">QQ020_15695</name>
</gene>
<evidence type="ECO:0000313" key="1">
    <source>
        <dbReference type="EMBL" id="MDN5213514.1"/>
    </source>
</evidence>
<sequence>MQFQIKQQQPKPTIYRILVILTLFFAGCSDEGEDPAPPSGPPPAIVNIIHDEFESEKYAVYANSTFRTMVAYNRILEDGTELDLQPSINAFPIIFEDQEGNTWDIFGEATAGPRAGQRLVPTQAMMGYWFSFASFFPIVTIYGEEMNEKLDSEISGPDWLINQENVFRGAFKDAIPSLDNPVYQSLSGRDLVNPLYVNDEDLTIVIPDQQNLKVIPHKVMDWHESLNDNINGKDVVVGYCPLTGTSTIWNRALNENVLEFGVSGLLYNNNLILYDRQTDSYWSQILQRSVHGNLIGTDPGEINVALEMTWAGVKLLDKGGFKLLSENNGFDRNYSIYPYGDYKTNHERLSFPLTYQDNRIPNKERVLAVIINERSKVYRFEHFK</sequence>
<dbReference type="EMBL" id="JAUJEB010000003">
    <property type="protein sequence ID" value="MDN5213514.1"/>
    <property type="molecule type" value="Genomic_DNA"/>
</dbReference>